<dbReference type="AlphaFoldDB" id="A0AAJ1AI51"/>
<feature type="region of interest" description="Disordered" evidence="1">
    <location>
        <begin position="181"/>
        <end position="208"/>
    </location>
</feature>
<evidence type="ECO:0000313" key="2">
    <source>
        <dbReference type="EMBL" id="MBZ0158931.1"/>
    </source>
</evidence>
<organism evidence="2 3">
    <name type="scientific">Candidatus Methylomirabilis tolerans</name>
    <dbReference type="NCBI Taxonomy" id="3123416"/>
    <lineage>
        <taxon>Bacteria</taxon>
        <taxon>Candidatus Methylomirabilota</taxon>
        <taxon>Candidatus Methylomirabilia</taxon>
        <taxon>Candidatus Methylomirabilales</taxon>
        <taxon>Candidatus Methylomirabilaceae</taxon>
        <taxon>Candidatus Methylomirabilis</taxon>
    </lineage>
</organism>
<gene>
    <name evidence="2" type="ORF">K8G79_02080</name>
</gene>
<accession>A0AAJ1AI51</accession>
<proteinExistence type="predicted"/>
<comment type="caution">
    <text evidence="2">The sequence shown here is derived from an EMBL/GenBank/DDBJ whole genome shotgun (WGS) entry which is preliminary data.</text>
</comment>
<dbReference type="EMBL" id="JAIOIU010000029">
    <property type="protein sequence ID" value="MBZ0158931.1"/>
    <property type="molecule type" value="Genomic_DNA"/>
</dbReference>
<evidence type="ECO:0000256" key="1">
    <source>
        <dbReference type="SAM" id="MobiDB-lite"/>
    </source>
</evidence>
<protein>
    <submittedName>
        <fullName evidence="2">Uncharacterized protein</fullName>
    </submittedName>
</protein>
<sequence length="208" mass="24155">MIEIDQSAYKLDPEAKKMRSTSETRREVFAWFGAVAYQAQCFEVECRILLLFMQRAKNPQVTLAEVETLDARLTARNLGFLLRELKKGMWLHPEFEGLLNQYREKRNYLMHRFFSAHSFDFATETGCRKMISELTELHATLKEADEIAQAMSKKIRQHLHWSEEKLEAFYRVTLRRETGVDLDEAEPNQILDATSEPTPSADPSAHQG</sequence>
<evidence type="ECO:0000313" key="3">
    <source>
        <dbReference type="Proteomes" id="UP001197609"/>
    </source>
</evidence>
<reference evidence="2 3" key="1">
    <citation type="journal article" date="2021" name="bioRxiv">
        <title>Unraveling nitrogen, sulfur and carbon metabolic pathways and microbial community transcriptional responses to substrate deprivation and toxicity stresses in a bioreactor mimicking anoxic brackish coastal sediment conditions.</title>
        <authorList>
            <person name="Martins P.D."/>
            <person name="Echeveste M.J."/>
            <person name="Arshad A."/>
            <person name="Kurth J."/>
            <person name="Ouboter H."/>
            <person name="Jetten M.S.M."/>
            <person name="Welte C.U."/>
        </authorList>
    </citation>
    <scope>NUCLEOTIDE SEQUENCE [LARGE SCALE GENOMIC DNA]</scope>
    <source>
        <strain evidence="2">MAG_38</strain>
    </source>
</reference>
<dbReference type="Proteomes" id="UP001197609">
    <property type="component" value="Unassembled WGS sequence"/>
</dbReference>
<name>A0AAJ1AI51_9BACT</name>